<dbReference type="GO" id="GO:0045340">
    <property type="term" value="F:mercury ion binding"/>
    <property type="evidence" value="ECO:0007669"/>
    <property type="project" value="UniProtKB-UniRule"/>
</dbReference>
<comment type="subcellular location">
    <subcellularLocation>
        <location evidence="1">Cell envelope</location>
    </subcellularLocation>
    <subcellularLocation>
        <location evidence="4">Periplasm</location>
    </subcellularLocation>
</comment>
<name>A0A1I4FK05_9PROT</name>
<dbReference type="Pfam" id="PF00403">
    <property type="entry name" value="HMA"/>
    <property type="match status" value="1"/>
</dbReference>
<evidence type="ECO:0000256" key="3">
    <source>
        <dbReference type="ARBA" id="ARBA00022914"/>
    </source>
</evidence>
<accession>A0A1I4FK05</accession>
<keyword evidence="3 4" id="KW-0476">Mercury</keyword>
<gene>
    <name evidence="4" type="primary">merP</name>
    <name evidence="7" type="ORF">SAMN05216302_103822</name>
</gene>
<dbReference type="GO" id="GO:0042597">
    <property type="term" value="C:periplasmic space"/>
    <property type="evidence" value="ECO:0007669"/>
    <property type="project" value="UniProtKB-SubCell"/>
</dbReference>
<keyword evidence="4" id="KW-0479">Metal-binding</keyword>
<dbReference type="PROSITE" id="PS50846">
    <property type="entry name" value="HMA_2"/>
    <property type="match status" value="1"/>
</dbReference>
<dbReference type="SUPFAM" id="SSF55008">
    <property type="entry name" value="HMA, heavy metal-associated domain"/>
    <property type="match status" value="1"/>
</dbReference>
<evidence type="ECO:0000256" key="4">
    <source>
        <dbReference type="RuleBase" id="RU361212"/>
    </source>
</evidence>
<keyword evidence="5" id="KW-0732">Signal</keyword>
<feature type="signal peptide" evidence="5">
    <location>
        <begin position="1"/>
        <end position="19"/>
    </location>
</feature>
<proteinExistence type="predicted"/>
<dbReference type="RefSeq" id="WP_090702496.1">
    <property type="nucleotide sequence ID" value="NZ_FOSP01000038.1"/>
</dbReference>
<dbReference type="PRINTS" id="PR00946">
    <property type="entry name" value="HGSCAVENGER"/>
</dbReference>
<dbReference type="Gene3D" id="3.30.70.100">
    <property type="match status" value="1"/>
</dbReference>
<keyword evidence="2 4" id="KW-0475">Mercuric resistance</keyword>
<dbReference type="CDD" id="cd00371">
    <property type="entry name" value="HMA"/>
    <property type="match status" value="1"/>
</dbReference>
<evidence type="ECO:0000256" key="2">
    <source>
        <dbReference type="ARBA" id="ARBA00022466"/>
    </source>
</evidence>
<keyword evidence="8" id="KW-1185">Reference proteome</keyword>
<dbReference type="EMBL" id="FOSP01000038">
    <property type="protein sequence ID" value="SFL17803.1"/>
    <property type="molecule type" value="Genomic_DNA"/>
</dbReference>
<dbReference type="Proteomes" id="UP000199533">
    <property type="component" value="Unassembled WGS sequence"/>
</dbReference>
<organism evidence="7 8">
    <name type="scientific">Nitrosomonas aestuarii</name>
    <dbReference type="NCBI Taxonomy" id="52441"/>
    <lineage>
        <taxon>Bacteria</taxon>
        <taxon>Pseudomonadati</taxon>
        <taxon>Pseudomonadota</taxon>
        <taxon>Betaproteobacteria</taxon>
        <taxon>Nitrosomonadales</taxon>
        <taxon>Nitrosomonadaceae</taxon>
        <taxon>Nitrosomonas</taxon>
    </lineage>
</organism>
<dbReference type="InterPro" id="IPR011795">
    <property type="entry name" value="MerP"/>
</dbReference>
<comment type="function">
    <text evidence="4">Involved in mercury resistance. Acts as a mercury scavenger that specifically binds to a mercuric ion in the periplasm and probably passes it to the cytoplasmic mercuric reductase MerA via the mercuric transport protein MerT.</text>
</comment>
<feature type="chain" id="PRO_5011464641" description="Periplasmic mercury ion-binding protein" evidence="5">
    <location>
        <begin position="20"/>
        <end position="91"/>
    </location>
</feature>
<sequence length="91" mass="9811">MKKIIITFVLTIASFAAWANPQTVTLDLPTMNCVMCPITVKKALNKVDGVTNADVSYEEKQAVVTFDDDATNAEALVQATTNAGYPSTIKE</sequence>
<dbReference type="NCBIfam" id="TIGR02052">
    <property type="entry name" value="MerP"/>
    <property type="match status" value="1"/>
</dbReference>
<keyword evidence="4" id="KW-0574">Periplasm</keyword>
<dbReference type="AlphaFoldDB" id="A0A1I4FK05"/>
<evidence type="ECO:0000256" key="5">
    <source>
        <dbReference type="SAM" id="SignalP"/>
    </source>
</evidence>
<feature type="domain" description="HMA" evidence="6">
    <location>
        <begin position="22"/>
        <end position="88"/>
    </location>
</feature>
<dbReference type="GO" id="GO:0030313">
    <property type="term" value="C:cell envelope"/>
    <property type="evidence" value="ECO:0007669"/>
    <property type="project" value="UniProtKB-SubCell"/>
</dbReference>
<protein>
    <recommendedName>
        <fullName evidence="4">Periplasmic mercury ion-binding protein</fullName>
    </recommendedName>
</protein>
<evidence type="ECO:0000256" key="1">
    <source>
        <dbReference type="ARBA" id="ARBA00004196"/>
    </source>
</evidence>
<evidence type="ECO:0000313" key="8">
    <source>
        <dbReference type="Proteomes" id="UP000199533"/>
    </source>
</evidence>
<dbReference type="InterPro" id="IPR036163">
    <property type="entry name" value="HMA_dom_sf"/>
</dbReference>
<dbReference type="OrthoDB" id="7205933at2"/>
<dbReference type="InterPro" id="IPR006121">
    <property type="entry name" value="HMA_dom"/>
</dbReference>
<dbReference type="InterPro" id="IPR001802">
    <property type="entry name" value="MerP/CopZ"/>
</dbReference>
<reference evidence="8" key="1">
    <citation type="submission" date="2016-10" db="EMBL/GenBank/DDBJ databases">
        <authorList>
            <person name="Varghese N."/>
            <person name="Submissions S."/>
        </authorList>
    </citation>
    <scope>NUCLEOTIDE SEQUENCE [LARGE SCALE GENOMIC DNA]</scope>
    <source>
        <strain evidence="8">Nm69</strain>
    </source>
</reference>
<dbReference type="STRING" id="52441.SAMN05216302_103822"/>
<evidence type="ECO:0000259" key="6">
    <source>
        <dbReference type="PROSITE" id="PS50846"/>
    </source>
</evidence>
<dbReference type="GO" id="GO:0015097">
    <property type="term" value="F:mercury ion transmembrane transporter activity"/>
    <property type="evidence" value="ECO:0007669"/>
    <property type="project" value="UniProtKB-UniRule"/>
</dbReference>
<evidence type="ECO:0000313" key="7">
    <source>
        <dbReference type="EMBL" id="SFL17803.1"/>
    </source>
</evidence>